<dbReference type="InterPro" id="IPR003439">
    <property type="entry name" value="ABC_transporter-like_ATP-bd"/>
</dbReference>
<dbReference type="Pfam" id="PF08352">
    <property type="entry name" value="oligo_HPY"/>
    <property type="match status" value="1"/>
</dbReference>
<dbReference type="GO" id="GO:0005886">
    <property type="term" value="C:plasma membrane"/>
    <property type="evidence" value="ECO:0007669"/>
    <property type="project" value="UniProtKB-SubCell"/>
</dbReference>
<dbReference type="GO" id="GO:0015833">
    <property type="term" value="P:peptide transport"/>
    <property type="evidence" value="ECO:0007669"/>
    <property type="project" value="InterPro"/>
</dbReference>
<name>A0A7C3RLC7_DICTH</name>
<gene>
    <name evidence="9" type="ORF">ENW00_02820</name>
</gene>
<evidence type="ECO:0000256" key="6">
    <source>
        <dbReference type="ARBA" id="ARBA00022840"/>
    </source>
</evidence>
<dbReference type="SUPFAM" id="SSF52540">
    <property type="entry name" value="P-loop containing nucleoside triphosphate hydrolases"/>
    <property type="match status" value="1"/>
</dbReference>
<evidence type="ECO:0000256" key="1">
    <source>
        <dbReference type="ARBA" id="ARBA00004417"/>
    </source>
</evidence>
<keyword evidence="7" id="KW-0472">Membrane</keyword>
<dbReference type="PROSITE" id="PS00211">
    <property type="entry name" value="ABC_TRANSPORTER_1"/>
    <property type="match status" value="1"/>
</dbReference>
<evidence type="ECO:0000256" key="2">
    <source>
        <dbReference type="ARBA" id="ARBA00005417"/>
    </source>
</evidence>
<reference evidence="9" key="1">
    <citation type="journal article" date="2020" name="mSystems">
        <title>Genome- and Community-Level Interaction Insights into Carbon Utilization and Element Cycling Functions of Hydrothermarchaeota in Hydrothermal Sediment.</title>
        <authorList>
            <person name="Zhou Z."/>
            <person name="Liu Y."/>
            <person name="Xu W."/>
            <person name="Pan J."/>
            <person name="Luo Z.H."/>
            <person name="Li M."/>
        </authorList>
    </citation>
    <scope>NUCLEOTIDE SEQUENCE [LARGE SCALE GENOMIC DNA]</scope>
    <source>
        <strain evidence="9">SpSt-81</strain>
    </source>
</reference>
<comment type="caution">
    <text evidence="9">The sequence shown here is derived from an EMBL/GenBank/DDBJ whole genome shotgun (WGS) entry which is preliminary data.</text>
</comment>
<dbReference type="InterPro" id="IPR027417">
    <property type="entry name" value="P-loop_NTPase"/>
</dbReference>
<keyword evidence="3" id="KW-0813">Transport</keyword>
<comment type="subcellular location">
    <subcellularLocation>
        <location evidence="1">Cell inner membrane</location>
        <topology evidence="1">Peripheral membrane protein</topology>
    </subcellularLocation>
</comment>
<dbReference type="EMBL" id="DTIN01000009">
    <property type="protein sequence ID" value="HFX13076.1"/>
    <property type="molecule type" value="Genomic_DNA"/>
</dbReference>
<sequence>MAELLRVNNLKTYFDRYDGVVKAVDGISYKVNYGETLAIVGESGSGKTVSVLSLLRLIKRNGRIVDGEAIFDGKDLLKLNKEELRQVRGKDISIVFQDPMTSLNPIMRVGIQIMEPILWHKVMSDKEARDRAIELLRLVGIPEYKTRVWDYPFQFSGGMRQRVMIAIALACNPKLVIADEPTTALDVTVRAQILNLLSDMKEEFKTSVIFITHDITLAMNFADTIMVMYAGKISEYASTEKFIRNPLHPYSQGLISSTLDINAKEGSLRPIPGNPPSLVNPPSGCRFHPRCPYAQDICGEVEPEYKEVEDGHYVACHLVKGGKFNA</sequence>
<keyword evidence="6 9" id="KW-0067">ATP-binding</keyword>
<organism evidence="9">
    <name type="scientific">Dictyoglomus thermophilum</name>
    <dbReference type="NCBI Taxonomy" id="14"/>
    <lineage>
        <taxon>Bacteria</taxon>
        <taxon>Pseudomonadati</taxon>
        <taxon>Dictyoglomota</taxon>
        <taxon>Dictyoglomia</taxon>
        <taxon>Dictyoglomales</taxon>
        <taxon>Dictyoglomaceae</taxon>
        <taxon>Dictyoglomus</taxon>
    </lineage>
</organism>
<evidence type="ECO:0000256" key="7">
    <source>
        <dbReference type="ARBA" id="ARBA00023136"/>
    </source>
</evidence>
<dbReference type="AlphaFoldDB" id="A0A7C3RLC7"/>
<dbReference type="Pfam" id="PF00005">
    <property type="entry name" value="ABC_tran"/>
    <property type="match status" value="1"/>
</dbReference>
<evidence type="ECO:0000313" key="9">
    <source>
        <dbReference type="EMBL" id="HFX13076.1"/>
    </source>
</evidence>
<dbReference type="InterPro" id="IPR017871">
    <property type="entry name" value="ABC_transporter-like_CS"/>
</dbReference>
<dbReference type="InterPro" id="IPR003593">
    <property type="entry name" value="AAA+_ATPase"/>
</dbReference>
<comment type="similarity">
    <text evidence="2">Belongs to the ABC transporter superfamily.</text>
</comment>
<dbReference type="InterPro" id="IPR050388">
    <property type="entry name" value="ABC_Ni/Peptide_Import"/>
</dbReference>
<dbReference type="GO" id="GO:0016887">
    <property type="term" value="F:ATP hydrolysis activity"/>
    <property type="evidence" value="ECO:0007669"/>
    <property type="project" value="InterPro"/>
</dbReference>
<keyword evidence="4" id="KW-1003">Cell membrane</keyword>
<dbReference type="PROSITE" id="PS50893">
    <property type="entry name" value="ABC_TRANSPORTER_2"/>
    <property type="match status" value="1"/>
</dbReference>
<dbReference type="PANTHER" id="PTHR43297">
    <property type="entry name" value="OLIGOPEPTIDE TRANSPORT ATP-BINDING PROTEIN APPD"/>
    <property type="match status" value="1"/>
</dbReference>
<dbReference type="GO" id="GO:0005524">
    <property type="term" value="F:ATP binding"/>
    <property type="evidence" value="ECO:0007669"/>
    <property type="project" value="UniProtKB-KW"/>
</dbReference>
<evidence type="ECO:0000256" key="3">
    <source>
        <dbReference type="ARBA" id="ARBA00022448"/>
    </source>
</evidence>
<dbReference type="CDD" id="cd03257">
    <property type="entry name" value="ABC_NikE_OppD_transporters"/>
    <property type="match status" value="1"/>
</dbReference>
<dbReference type="Gene3D" id="3.40.50.300">
    <property type="entry name" value="P-loop containing nucleotide triphosphate hydrolases"/>
    <property type="match status" value="1"/>
</dbReference>
<protein>
    <submittedName>
        <fullName evidence="9">ABC transporter ATP-binding protein</fullName>
    </submittedName>
</protein>
<evidence type="ECO:0000259" key="8">
    <source>
        <dbReference type="PROSITE" id="PS50893"/>
    </source>
</evidence>
<dbReference type="SMART" id="SM00382">
    <property type="entry name" value="AAA"/>
    <property type="match status" value="1"/>
</dbReference>
<proteinExistence type="inferred from homology"/>
<dbReference type="NCBIfam" id="TIGR01727">
    <property type="entry name" value="oligo_HPY"/>
    <property type="match status" value="1"/>
</dbReference>
<evidence type="ECO:0000256" key="5">
    <source>
        <dbReference type="ARBA" id="ARBA00022741"/>
    </source>
</evidence>
<evidence type="ECO:0000256" key="4">
    <source>
        <dbReference type="ARBA" id="ARBA00022475"/>
    </source>
</evidence>
<feature type="domain" description="ABC transporter" evidence="8">
    <location>
        <begin position="5"/>
        <end position="255"/>
    </location>
</feature>
<dbReference type="InterPro" id="IPR013563">
    <property type="entry name" value="Oligopep_ABC_C"/>
</dbReference>
<accession>A0A7C3RLC7</accession>
<keyword evidence="5" id="KW-0547">Nucleotide-binding</keyword>
<dbReference type="FunFam" id="3.40.50.300:FF:000016">
    <property type="entry name" value="Oligopeptide ABC transporter ATP-binding component"/>
    <property type="match status" value="1"/>
</dbReference>
<dbReference type="PANTHER" id="PTHR43297:SF9">
    <property type="entry name" value="ABC TRANSPORTER ATP-BINDING PROTEIN"/>
    <property type="match status" value="1"/>
</dbReference>